<gene>
    <name evidence="8" type="ORF">XAT740_LOCUS26847</name>
</gene>
<organism evidence="8 9">
    <name type="scientific">Adineta ricciae</name>
    <name type="common">Rotifer</name>
    <dbReference type="NCBI Taxonomy" id="249248"/>
    <lineage>
        <taxon>Eukaryota</taxon>
        <taxon>Metazoa</taxon>
        <taxon>Spiralia</taxon>
        <taxon>Gnathifera</taxon>
        <taxon>Rotifera</taxon>
        <taxon>Eurotatoria</taxon>
        <taxon>Bdelloidea</taxon>
        <taxon>Adinetida</taxon>
        <taxon>Adinetidae</taxon>
        <taxon>Adineta</taxon>
    </lineage>
</organism>
<dbReference type="InterPro" id="IPR006368">
    <property type="entry name" value="GDP_Man_deHydtase"/>
</dbReference>
<reference evidence="8" key="1">
    <citation type="submission" date="2021-02" db="EMBL/GenBank/DDBJ databases">
        <authorList>
            <person name="Nowell W R."/>
        </authorList>
    </citation>
    <scope>NUCLEOTIDE SEQUENCE</scope>
</reference>
<dbReference type="Proteomes" id="UP000663828">
    <property type="component" value="Unassembled WGS sequence"/>
</dbReference>
<evidence type="ECO:0000256" key="3">
    <source>
        <dbReference type="ARBA" id="ARBA00009263"/>
    </source>
</evidence>
<evidence type="ECO:0000259" key="7">
    <source>
        <dbReference type="Pfam" id="PF16363"/>
    </source>
</evidence>
<feature type="domain" description="NAD(P)-binding" evidence="7">
    <location>
        <begin position="20"/>
        <end position="93"/>
    </location>
</feature>
<dbReference type="PANTHER" id="PTHR43715">
    <property type="entry name" value="GDP-MANNOSE 4,6-DEHYDRATASE"/>
    <property type="match status" value="1"/>
</dbReference>
<evidence type="ECO:0000256" key="4">
    <source>
        <dbReference type="ARBA" id="ARBA00011989"/>
    </source>
</evidence>
<dbReference type="Pfam" id="PF16363">
    <property type="entry name" value="GDP_Man_Dehyd"/>
    <property type="match status" value="1"/>
</dbReference>
<comment type="cofactor">
    <cofactor evidence="1">
        <name>NADP(+)</name>
        <dbReference type="ChEBI" id="CHEBI:58349"/>
    </cofactor>
</comment>
<protein>
    <recommendedName>
        <fullName evidence="4">GDP-mannose 4,6-dehydratase</fullName>
        <ecNumber evidence="4">4.2.1.47</ecNumber>
    </recommendedName>
    <alternativeName>
        <fullName evidence="6">GDP-D-mannose dehydratase</fullName>
    </alternativeName>
</protein>
<evidence type="ECO:0000313" key="9">
    <source>
        <dbReference type="Proteomes" id="UP000663828"/>
    </source>
</evidence>
<name>A0A815AW28_ADIRI</name>
<evidence type="ECO:0000256" key="1">
    <source>
        <dbReference type="ARBA" id="ARBA00001937"/>
    </source>
</evidence>
<dbReference type="EMBL" id="CAJNOR010002202">
    <property type="protein sequence ID" value="CAF1262333.1"/>
    <property type="molecule type" value="Genomic_DNA"/>
</dbReference>
<evidence type="ECO:0000256" key="6">
    <source>
        <dbReference type="ARBA" id="ARBA00031085"/>
    </source>
</evidence>
<dbReference type="UniPathway" id="UPA00128">
    <property type="reaction ID" value="UER00190"/>
</dbReference>
<dbReference type="Gene3D" id="3.90.25.10">
    <property type="entry name" value="UDP-galactose 4-epimerase, domain 1"/>
    <property type="match status" value="1"/>
</dbReference>
<dbReference type="InterPro" id="IPR036291">
    <property type="entry name" value="NAD(P)-bd_dom_sf"/>
</dbReference>
<comment type="pathway">
    <text evidence="2">Nucleotide-sugar biosynthesis; GDP-L-fucose biosynthesis via de novo pathway; GDP-L-fucose from GDP-alpha-D-mannose: step 1/2.</text>
</comment>
<evidence type="ECO:0000313" key="8">
    <source>
        <dbReference type="EMBL" id="CAF1262333.1"/>
    </source>
</evidence>
<dbReference type="EC" id="4.2.1.47" evidence="4"/>
<sequence length="106" mass="12057">MLTQTQLKTVRCTAFVSSWSWHFKKLVKKYCNWEGEGIDEVGKEKGTNITRVTLDPNYFGLTEMTVLVGDPKRAQEKLKWSPKTKFKELVKEMVAADISLITTAAS</sequence>
<accession>A0A815AW28</accession>
<dbReference type="SUPFAM" id="SSF51735">
    <property type="entry name" value="NAD(P)-binding Rossmann-fold domains"/>
    <property type="match status" value="1"/>
</dbReference>
<comment type="caution">
    <text evidence="8">The sequence shown here is derived from an EMBL/GenBank/DDBJ whole genome shotgun (WGS) entry which is preliminary data.</text>
</comment>
<dbReference type="InterPro" id="IPR016040">
    <property type="entry name" value="NAD(P)-bd_dom"/>
</dbReference>
<proteinExistence type="inferred from homology"/>
<dbReference type="PANTHER" id="PTHR43715:SF1">
    <property type="entry name" value="GDP-MANNOSE 4,6 DEHYDRATASE"/>
    <property type="match status" value="1"/>
</dbReference>
<evidence type="ECO:0000256" key="2">
    <source>
        <dbReference type="ARBA" id="ARBA00004912"/>
    </source>
</evidence>
<dbReference type="AlphaFoldDB" id="A0A815AW28"/>
<dbReference type="GO" id="GO:0008446">
    <property type="term" value="F:GDP-mannose 4,6-dehydratase activity"/>
    <property type="evidence" value="ECO:0007669"/>
    <property type="project" value="UniProtKB-EC"/>
</dbReference>
<dbReference type="GO" id="GO:0042351">
    <property type="term" value="P:'de novo' GDP-L-fucose biosynthetic process"/>
    <property type="evidence" value="ECO:0007669"/>
    <property type="project" value="UniProtKB-UniPathway"/>
</dbReference>
<keyword evidence="5" id="KW-0456">Lyase</keyword>
<evidence type="ECO:0000256" key="5">
    <source>
        <dbReference type="ARBA" id="ARBA00023239"/>
    </source>
</evidence>
<comment type="similarity">
    <text evidence="3">Belongs to the NAD(P)-dependent epimerase/dehydratase family. GDP-mannose 4,6-dehydratase subfamily.</text>
</comment>
<keyword evidence="9" id="KW-1185">Reference proteome</keyword>